<sequence>MKNYLIKKNKIRSFGLLILGTISLMSISAGKSMAQKRKNEKHQKPLIASLNAYSFADLLMAHDSRGDNQQVFNYFNLLDWCATKKIPALDPTAYFFPGYPKVPSDEYLKKFKDRAAELGIVITGTGIRNDFASPDPKVRAEGVQLAKDWIVAASKMGAPIVRLFSGEIPKGYEDKWKEVAGWMIDCYKECAAFGEKYGVKIGVQNHGDMLQTAEQCVYVMKAVDSKWAGLIVDIGNFKTPDPYKDIAEVVPYAINWQIKESAFGIGNETPTDYKRLIKIIKDGGYSGYLPVETLLVRGKAYDPFTLVPQMLHEVTAAIDEVYK</sequence>
<dbReference type="Proteomes" id="UP000326903">
    <property type="component" value="Unassembled WGS sequence"/>
</dbReference>
<accession>A0A5J5IFL5</accession>
<dbReference type="Gene3D" id="3.20.20.150">
    <property type="entry name" value="Divalent-metal-dependent TIM barrel enzymes"/>
    <property type="match status" value="1"/>
</dbReference>
<gene>
    <name evidence="2" type="ORF">FW778_16945</name>
</gene>
<feature type="domain" description="Xylose isomerase-like TIM barrel" evidence="1">
    <location>
        <begin position="101"/>
        <end position="293"/>
    </location>
</feature>
<evidence type="ECO:0000259" key="1">
    <source>
        <dbReference type="Pfam" id="PF01261"/>
    </source>
</evidence>
<keyword evidence="2" id="KW-0413">Isomerase</keyword>
<dbReference type="GO" id="GO:0016853">
    <property type="term" value="F:isomerase activity"/>
    <property type="evidence" value="ECO:0007669"/>
    <property type="project" value="UniProtKB-KW"/>
</dbReference>
<dbReference type="RefSeq" id="WP_150416009.1">
    <property type="nucleotide sequence ID" value="NZ_VYQF01000005.1"/>
</dbReference>
<dbReference type="InterPro" id="IPR050312">
    <property type="entry name" value="IolE/XylAMocC-like"/>
</dbReference>
<dbReference type="InterPro" id="IPR013022">
    <property type="entry name" value="Xyl_isomerase-like_TIM-brl"/>
</dbReference>
<dbReference type="SUPFAM" id="SSF51658">
    <property type="entry name" value="Xylose isomerase-like"/>
    <property type="match status" value="1"/>
</dbReference>
<dbReference type="InterPro" id="IPR036237">
    <property type="entry name" value="Xyl_isomerase-like_sf"/>
</dbReference>
<dbReference type="AlphaFoldDB" id="A0A5J5IFL5"/>
<evidence type="ECO:0000313" key="3">
    <source>
        <dbReference type="Proteomes" id="UP000326903"/>
    </source>
</evidence>
<dbReference type="PANTHER" id="PTHR12110:SF53">
    <property type="entry name" value="BLR5974 PROTEIN"/>
    <property type="match status" value="1"/>
</dbReference>
<dbReference type="EMBL" id="VYQF01000005">
    <property type="protein sequence ID" value="KAA9037775.1"/>
    <property type="molecule type" value="Genomic_DNA"/>
</dbReference>
<dbReference type="PANTHER" id="PTHR12110">
    <property type="entry name" value="HYDROXYPYRUVATE ISOMERASE"/>
    <property type="match status" value="1"/>
</dbReference>
<keyword evidence="3" id="KW-1185">Reference proteome</keyword>
<reference evidence="2 3" key="1">
    <citation type="submission" date="2019-09" db="EMBL/GenBank/DDBJ databases">
        <title>Draft genome sequence of Ginsengibacter sp. BR5-29.</title>
        <authorList>
            <person name="Im W.-T."/>
        </authorList>
    </citation>
    <scope>NUCLEOTIDE SEQUENCE [LARGE SCALE GENOMIC DNA]</scope>
    <source>
        <strain evidence="2 3">BR5-29</strain>
    </source>
</reference>
<organism evidence="2 3">
    <name type="scientific">Ginsengibacter hankyongi</name>
    <dbReference type="NCBI Taxonomy" id="2607284"/>
    <lineage>
        <taxon>Bacteria</taxon>
        <taxon>Pseudomonadati</taxon>
        <taxon>Bacteroidota</taxon>
        <taxon>Chitinophagia</taxon>
        <taxon>Chitinophagales</taxon>
        <taxon>Chitinophagaceae</taxon>
        <taxon>Ginsengibacter</taxon>
    </lineage>
</organism>
<evidence type="ECO:0000313" key="2">
    <source>
        <dbReference type="EMBL" id="KAA9037775.1"/>
    </source>
</evidence>
<comment type="caution">
    <text evidence="2">The sequence shown here is derived from an EMBL/GenBank/DDBJ whole genome shotgun (WGS) entry which is preliminary data.</text>
</comment>
<dbReference type="Pfam" id="PF01261">
    <property type="entry name" value="AP_endonuc_2"/>
    <property type="match status" value="1"/>
</dbReference>
<proteinExistence type="predicted"/>
<name>A0A5J5IFL5_9BACT</name>
<protein>
    <submittedName>
        <fullName evidence="2">Sugar phosphate isomerase/epimerase</fullName>
    </submittedName>
</protein>